<evidence type="ECO:0000256" key="3">
    <source>
        <dbReference type="ARBA" id="ARBA00023163"/>
    </source>
</evidence>
<keyword evidence="8" id="KW-1185">Reference proteome</keyword>
<dbReference type="PROSITE" id="PS00041">
    <property type="entry name" value="HTH_ARAC_FAMILY_1"/>
    <property type="match status" value="1"/>
</dbReference>
<evidence type="ECO:0000256" key="4">
    <source>
        <dbReference type="PROSITE-ProRule" id="PRU00169"/>
    </source>
</evidence>
<dbReference type="GO" id="GO:0043565">
    <property type="term" value="F:sequence-specific DNA binding"/>
    <property type="evidence" value="ECO:0007669"/>
    <property type="project" value="InterPro"/>
</dbReference>
<dbReference type="PROSITE" id="PS50110">
    <property type="entry name" value="RESPONSE_REGULATORY"/>
    <property type="match status" value="1"/>
</dbReference>
<dbReference type="Pfam" id="PF00072">
    <property type="entry name" value="Response_reg"/>
    <property type="match status" value="1"/>
</dbReference>
<dbReference type="SMART" id="SM00342">
    <property type="entry name" value="HTH_ARAC"/>
    <property type="match status" value="1"/>
</dbReference>
<dbReference type="InterPro" id="IPR018062">
    <property type="entry name" value="HTH_AraC-typ_CS"/>
</dbReference>
<dbReference type="PRINTS" id="PR00032">
    <property type="entry name" value="HTHARAC"/>
</dbReference>
<dbReference type="EMBL" id="JACJVO010000036">
    <property type="protein sequence ID" value="MBB6734774.1"/>
    <property type="molecule type" value="Genomic_DNA"/>
</dbReference>
<dbReference type="InterPro" id="IPR011006">
    <property type="entry name" value="CheY-like_superfamily"/>
</dbReference>
<accession>A0A7X0STB9</accession>
<proteinExistence type="predicted"/>
<dbReference type="RefSeq" id="WP_185132422.1">
    <property type="nucleotide sequence ID" value="NZ_JACJVO010000036.1"/>
</dbReference>
<evidence type="ECO:0000313" key="7">
    <source>
        <dbReference type="EMBL" id="MBB6734774.1"/>
    </source>
</evidence>
<name>A0A7X0STB9_9BACL</name>
<dbReference type="InterPro" id="IPR018060">
    <property type="entry name" value="HTH_AraC"/>
</dbReference>
<protein>
    <submittedName>
        <fullName evidence="7">Response regulator</fullName>
    </submittedName>
</protein>
<dbReference type="PANTHER" id="PTHR43280:SF10">
    <property type="entry name" value="REGULATORY PROTEIN POCR"/>
    <property type="match status" value="1"/>
</dbReference>
<dbReference type="InterPro" id="IPR009057">
    <property type="entry name" value="Homeodomain-like_sf"/>
</dbReference>
<dbReference type="CDD" id="cd17536">
    <property type="entry name" value="REC_YesN-like"/>
    <property type="match status" value="1"/>
</dbReference>
<dbReference type="Proteomes" id="UP000564644">
    <property type="component" value="Unassembled WGS sequence"/>
</dbReference>
<dbReference type="GO" id="GO:0003700">
    <property type="term" value="F:DNA-binding transcription factor activity"/>
    <property type="evidence" value="ECO:0007669"/>
    <property type="project" value="InterPro"/>
</dbReference>
<keyword evidence="1" id="KW-0805">Transcription regulation</keyword>
<gene>
    <name evidence="7" type="ORF">H7C18_27990</name>
</gene>
<dbReference type="SUPFAM" id="SSF52172">
    <property type="entry name" value="CheY-like"/>
    <property type="match status" value="1"/>
</dbReference>
<evidence type="ECO:0000256" key="1">
    <source>
        <dbReference type="ARBA" id="ARBA00023015"/>
    </source>
</evidence>
<evidence type="ECO:0000259" key="6">
    <source>
        <dbReference type="PROSITE" id="PS50110"/>
    </source>
</evidence>
<evidence type="ECO:0000313" key="8">
    <source>
        <dbReference type="Proteomes" id="UP000564644"/>
    </source>
</evidence>
<dbReference type="Gene3D" id="3.40.50.2300">
    <property type="match status" value="1"/>
</dbReference>
<feature type="domain" description="Response regulatory" evidence="6">
    <location>
        <begin position="3"/>
        <end position="119"/>
    </location>
</feature>
<feature type="domain" description="HTH araC/xylS-type" evidence="5">
    <location>
        <begin position="413"/>
        <end position="511"/>
    </location>
</feature>
<dbReference type="Gene3D" id="1.10.10.60">
    <property type="entry name" value="Homeodomain-like"/>
    <property type="match status" value="2"/>
</dbReference>
<keyword evidence="3" id="KW-0804">Transcription</keyword>
<organism evidence="7 8">
    <name type="scientific">Cohnella zeiphila</name>
    <dbReference type="NCBI Taxonomy" id="2761120"/>
    <lineage>
        <taxon>Bacteria</taxon>
        <taxon>Bacillati</taxon>
        <taxon>Bacillota</taxon>
        <taxon>Bacilli</taxon>
        <taxon>Bacillales</taxon>
        <taxon>Paenibacillaceae</taxon>
        <taxon>Cohnella</taxon>
    </lineage>
</organism>
<reference evidence="7 8" key="1">
    <citation type="submission" date="2020-08" db="EMBL/GenBank/DDBJ databases">
        <title>Cohnella phylogeny.</title>
        <authorList>
            <person name="Dunlap C."/>
        </authorList>
    </citation>
    <scope>NUCLEOTIDE SEQUENCE [LARGE SCALE GENOMIC DNA]</scope>
    <source>
        <strain evidence="7 8">CBP 2801</strain>
    </source>
</reference>
<keyword evidence="2" id="KW-0238">DNA-binding</keyword>
<comment type="caution">
    <text evidence="7">The sequence shown here is derived from an EMBL/GenBank/DDBJ whole genome shotgun (WGS) entry which is preliminary data.</text>
</comment>
<feature type="modified residue" description="4-aspartylphosphate" evidence="4">
    <location>
        <position position="54"/>
    </location>
</feature>
<evidence type="ECO:0000259" key="5">
    <source>
        <dbReference type="PROSITE" id="PS01124"/>
    </source>
</evidence>
<dbReference type="PROSITE" id="PS01124">
    <property type="entry name" value="HTH_ARAC_FAMILY_2"/>
    <property type="match status" value="1"/>
</dbReference>
<dbReference type="InterPro" id="IPR001789">
    <property type="entry name" value="Sig_transdc_resp-reg_receiver"/>
</dbReference>
<dbReference type="PANTHER" id="PTHR43280">
    <property type="entry name" value="ARAC-FAMILY TRANSCRIPTIONAL REGULATOR"/>
    <property type="match status" value="1"/>
</dbReference>
<keyword evidence="4" id="KW-0597">Phosphoprotein</keyword>
<dbReference type="GO" id="GO:0000160">
    <property type="term" value="P:phosphorelay signal transduction system"/>
    <property type="evidence" value="ECO:0007669"/>
    <property type="project" value="InterPro"/>
</dbReference>
<dbReference type="SMART" id="SM00448">
    <property type="entry name" value="REC"/>
    <property type="match status" value="1"/>
</dbReference>
<dbReference type="Pfam" id="PF12833">
    <property type="entry name" value="HTH_18"/>
    <property type="match status" value="1"/>
</dbReference>
<dbReference type="AlphaFoldDB" id="A0A7X0STB9"/>
<dbReference type="SUPFAM" id="SSF46689">
    <property type="entry name" value="Homeodomain-like"/>
    <property type="match status" value="2"/>
</dbReference>
<dbReference type="InterPro" id="IPR020449">
    <property type="entry name" value="Tscrpt_reg_AraC-type_HTH"/>
</dbReference>
<evidence type="ECO:0000256" key="2">
    <source>
        <dbReference type="ARBA" id="ARBA00023125"/>
    </source>
</evidence>
<sequence>MYTILIVDDERIEREGILKLLGRQGFALKPVTAENGEVALDVLKSQSVDILMTDIKMPFMDGLELAEKASELNPDLEVIIYSAFSDFEYAKRALKTNASQYILKPINIAEFRKVLETTIASCEERKREREEWQRVMEGYRKGMQYEKEKGLLDALYGTKQGGDWGTDDRGGWIQLALIDFSSRFFDADPTRFREMLLTITEWAFDFLNVNERQSVLFLRQDEPCDRQELRLWGERLLGEIAGRFGLPASVIFGEPVQEWASLKSIYHEMELKLGDVKFFLEGSAVLFADEQETPSSLPPGLEVERLLEKIEQCLAYRDAQGAVTGIELLFAHLQAARSASVLYTKFIVTNIMQKIVADLKRLGKPMPGAWFEPLFRTDSIQELKSILLAAVQQLAPEPEAADAAGRGIGKVVRQVVSVIENEYMRDLSLEYIAEKVYLTPSYLSYLFKKETGTSLVRYLTSYRLDKATDLLANTTMKIAEIGERLGYANPSYFIQTFKNHYGVSPAKFRESQP</sequence>